<feature type="domain" description="PH" evidence="7">
    <location>
        <begin position="515"/>
        <end position="611"/>
    </location>
</feature>
<evidence type="ECO:0000256" key="4">
    <source>
        <dbReference type="ARBA" id="ARBA00022833"/>
    </source>
</evidence>
<evidence type="ECO:0000256" key="5">
    <source>
        <dbReference type="PROSITE-ProRule" id="PRU00288"/>
    </source>
</evidence>
<dbReference type="PANTHER" id="PTHR45705">
    <property type="entry name" value="FI20236P1"/>
    <property type="match status" value="1"/>
</dbReference>
<gene>
    <name evidence="9" type="ORF">PGT21_014523</name>
    <name evidence="10" type="ORF">PGTUg99_036558</name>
</gene>
<keyword evidence="3 5" id="KW-0863">Zinc-finger</keyword>
<dbReference type="FunFam" id="1.10.220.150:FF:000009">
    <property type="entry name" value="stromal membrane-associated protein 1 isoform X1"/>
    <property type="match status" value="1"/>
</dbReference>
<dbReference type="InterPro" id="IPR011993">
    <property type="entry name" value="PH-like_dom_sf"/>
</dbReference>
<dbReference type="Proteomes" id="UP000325313">
    <property type="component" value="Unassembled WGS sequence"/>
</dbReference>
<feature type="compositionally biased region" description="Basic and acidic residues" evidence="6">
    <location>
        <begin position="756"/>
        <end position="779"/>
    </location>
</feature>
<evidence type="ECO:0000256" key="1">
    <source>
        <dbReference type="ARBA" id="ARBA00022468"/>
    </source>
</evidence>
<dbReference type="Pfam" id="PF01412">
    <property type="entry name" value="ArfGap"/>
    <property type="match status" value="1"/>
</dbReference>
<dbReference type="PRINTS" id="PR00405">
    <property type="entry name" value="REVINTRACTNG"/>
</dbReference>
<dbReference type="EMBL" id="VDEP01000102">
    <property type="protein sequence ID" value="KAA1132057.1"/>
    <property type="molecule type" value="Genomic_DNA"/>
</dbReference>
<dbReference type="SUPFAM" id="SSF57863">
    <property type="entry name" value="ArfGap/RecO-like zinc finger"/>
    <property type="match status" value="1"/>
</dbReference>
<dbReference type="EMBL" id="VSWC01000067">
    <property type="protein sequence ID" value="KAA1096378.1"/>
    <property type="molecule type" value="Genomic_DNA"/>
</dbReference>
<feature type="compositionally biased region" description="Polar residues" evidence="6">
    <location>
        <begin position="9"/>
        <end position="20"/>
    </location>
</feature>
<feature type="domain" description="Arf-GAP" evidence="8">
    <location>
        <begin position="838"/>
        <end position="952"/>
    </location>
</feature>
<dbReference type="Gene3D" id="1.20.1270.60">
    <property type="entry name" value="Arfaptin homology (AH) domain/BAR domain"/>
    <property type="match status" value="1"/>
</dbReference>
<dbReference type="Pfam" id="PF00169">
    <property type="entry name" value="PH"/>
    <property type="match status" value="1"/>
</dbReference>
<evidence type="ECO:0000259" key="8">
    <source>
        <dbReference type="PROSITE" id="PS50115"/>
    </source>
</evidence>
<dbReference type="InterPro" id="IPR038508">
    <property type="entry name" value="ArfGAP_dom_sf"/>
</dbReference>
<dbReference type="CDD" id="cd08204">
    <property type="entry name" value="ArfGap"/>
    <property type="match status" value="1"/>
</dbReference>
<dbReference type="Gene3D" id="1.10.220.150">
    <property type="entry name" value="Arf GTPase activating protein"/>
    <property type="match status" value="1"/>
</dbReference>
<feature type="region of interest" description="Disordered" evidence="6">
    <location>
        <begin position="495"/>
        <end position="527"/>
    </location>
</feature>
<protein>
    <submittedName>
        <fullName evidence="10">Uncharacterized protein</fullName>
    </submittedName>
</protein>
<dbReference type="GO" id="GO:0008270">
    <property type="term" value="F:zinc ion binding"/>
    <property type="evidence" value="ECO:0007669"/>
    <property type="project" value="UniProtKB-KW"/>
</dbReference>
<feature type="compositionally biased region" description="Low complexity" evidence="6">
    <location>
        <begin position="59"/>
        <end position="79"/>
    </location>
</feature>
<dbReference type="Gene3D" id="2.30.29.30">
    <property type="entry name" value="Pleckstrin-homology domain (PH domain)/Phosphotyrosine-binding domain (PTB)"/>
    <property type="match status" value="1"/>
</dbReference>
<dbReference type="InterPro" id="IPR001849">
    <property type="entry name" value="PH_domain"/>
</dbReference>
<accession>A0A5B0S2C7</accession>
<dbReference type="PROSITE" id="PS50003">
    <property type="entry name" value="PH_DOMAIN"/>
    <property type="match status" value="1"/>
</dbReference>
<dbReference type="InterPro" id="IPR037278">
    <property type="entry name" value="ARFGAP/RecO"/>
</dbReference>
<keyword evidence="2" id="KW-0479">Metal-binding</keyword>
<keyword evidence="1" id="KW-0343">GTPase activation</keyword>
<evidence type="ECO:0000313" key="12">
    <source>
        <dbReference type="Proteomes" id="UP000325313"/>
    </source>
</evidence>
<feature type="compositionally biased region" description="Acidic residues" evidence="6">
    <location>
        <begin position="780"/>
        <end position="835"/>
    </location>
</feature>
<dbReference type="InterPro" id="IPR001164">
    <property type="entry name" value="ArfGAP_dom"/>
</dbReference>
<comment type="caution">
    <text evidence="10">The sequence shown here is derived from an EMBL/GenBank/DDBJ whole genome shotgun (WGS) entry which is preliminary data.</text>
</comment>
<dbReference type="SUPFAM" id="SSF103657">
    <property type="entry name" value="BAR/IMD domain-like"/>
    <property type="match status" value="1"/>
</dbReference>
<proteinExistence type="predicted"/>
<dbReference type="PROSITE" id="PS50115">
    <property type="entry name" value="ARFGAP"/>
    <property type="match status" value="1"/>
</dbReference>
<dbReference type="SUPFAM" id="SSF50729">
    <property type="entry name" value="PH domain-like"/>
    <property type="match status" value="1"/>
</dbReference>
<feature type="region of interest" description="Disordered" evidence="6">
    <location>
        <begin position="700"/>
        <end position="838"/>
    </location>
</feature>
<dbReference type="InterPro" id="IPR051718">
    <property type="entry name" value="ARF_GTPase-activating"/>
</dbReference>
<organism evidence="10 12">
    <name type="scientific">Puccinia graminis f. sp. tritici</name>
    <dbReference type="NCBI Taxonomy" id="56615"/>
    <lineage>
        <taxon>Eukaryota</taxon>
        <taxon>Fungi</taxon>
        <taxon>Dikarya</taxon>
        <taxon>Basidiomycota</taxon>
        <taxon>Pucciniomycotina</taxon>
        <taxon>Pucciniomycetes</taxon>
        <taxon>Pucciniales</taxon>
        <taxon>Pucciniaceae</taxon>
        <taxon>Puccinia</taxon>
    </lineage>
</organism>
<evidence type="ECO:0000313" key="11">
    <source>
        <dbReference type="Proteomes" id="UP000324748"/>
    </source>
</evidence>
<dbReference type="OrthoDB" id="10266696at2759"/>
<feature type="compositionally biased region" description="Basic residues" evidence="6">
    <location>
        <begin position="499"/>
        <end position="509"/>
    </location>
</feature>
<name>A0A5B0S2C7_PUCGR</name>
<dbReference type="SMART" id="SM00233">
    <property type="entry name" value="PH"/>
    <property type="match status" value="1"/>
</dbReference>
<sequence length="952" mass="109055">MEQQQQQQLINKLSTPSLSTNNQNNQNNHSKRLQISSLYNQHKHRLHSLLPKPQLTHIQQQQQQPQQQQQQQQQQYQQQETTRLSPEPFDSLINKHFTSSILPALSSSAFPSSSATDPIIPDAQLEDGPLLRAQLSGLEHRASLLKKSIKPLIKVFELIHQNLCTSLESDTRLDQALEILDETTPACFRPLKEIYYKSAKLQNRAIDLERKERLELQILDPLRRMSSNLKEINQKKKSFIHQAKLYDETLQKFLSIKSEGEAEMKKMEQMKAKVEFARIEYHHWIYEQAVFQEVEVLELLTEYMFSEHACRRSPTSSETDTIGIELIHLRQELAIRHIERETQRRAMENHRQAWRNKLDSFLQSSTTTDHHARLLNTSDTPPKAKLMIRTTSAFDHLHSNPSSHRTHELGEKLRGFALTLTGKAFGSEEGTTSSSPRGRKNLAIPNSLAMAISPSIESDEQFEDHSIKRMRSWSANVQRKKEGFLLSCTKSLAAGGPVQRHHHHHHNQQHHSTEQSQGTGGIPNGSDGVRSWKKLWCVLAGGELREYKGDELVDPHRSGIDLRYAMVRPRKGKAERKFSFEVVTTKFVRVYQAFSLLEMHEWVAAIEGSIESILNSSTSAKTARPKPGGEQARIATLTIPKSKPVISSIAVRRLESDYPAEGVIGKTKAVSSNTRKKRANTVAHQEGGLQVEWKPIGDSSSLLHHRSAPSDLPHHLPPPARLWSPLPSDQDDHSPRSRSLTVEEDLDSSQPSVPVRPDDQARAKRRMIEEDDDNRRSVTDEGDEEDEEDEDEEEEEEGDLGDEEEDEEEEEEEEEQEEEEEEEEEEQEEEEEEGTMYERNWTELDNLSHRSSCAECGKPNPRWASYSLGILICINCCGIHRGMGTHISKVRSLDLDDWNNEQIRQIRVVGNQKSKAFWEASLPKDFHLTPSNIKEFVHDKYIHKKFIPKNTD</sequence>
<feature type="region of interest" description="Disordered" evidence="6">
    <location>
        <begin position="1"/>
        <end position="28"/>
    </location>
</feature>
<evidence type="ECO:0000256" key="2">
    <source>
        <dbReference type="ARBA" id="ARBA00022723"/>
    </source>
</evidence>
<keyword evidence="4" id="KW-0862">Zinc</keyword>
<dbReference type="Proteomes" id="UP000324748">
    <property type="component" value="Unassembled WGS sequence"/>
</dbReference>
<dbReference type="SMART" id="SM00105">
    <property type="entry name" value="ArfGap"/>
    <property type="match status" value="1"/>
</dbReference>
<evidence type="ECO:0000256" key="6">
    <source>
        <dbReference type="SAM" id="MobiDB-lite"/>
    </source>
</evidence>
<dbReference type="GO" id="GO:0005096">
    <property type="term" value="F:GTPase activator activity"/>
    <property type="evidence" value="ECO:0007669"/>
    <property type="project" value="UniProtKB-KW"/>
</dbReference>
<dbReference type="PANTHER" id="PTHR45705:SF1">
    <property type="entry name" value="FI20236P1"/>
    <property type="match status" value="1"/>
</dbReference>
<evidence type="ECO:0000313" key="10">
    <source>
        <dbReference type="EMBL" id="KAA1132057.1"/>
    </source>
</evidence>
<evidence type="ECO:0000259" key="7">
    <source>
        <dbReference type="PROSITE" id="PS50003"/>
    </source>
</evidence>
<dbReference type="GO" id="GO:0005737">
    <property type="term" value="C:cytoplasm"/>
    <property type="evidence" value="ECO:0007669"/>
    <property type="project" value="TreeGrafter"/>
</dbReference>
<dbReference type="AlphaFoldDB" id="A0A5B0S2C7"/>
<evidence type="ECO:0000313" key="9">
    <source>
        <dbReference type="EMBL" id="KAA1096378.1"/>
    </source>
</evidence>
<reference evidence="11 12" key="1">
    <citation type="submission" date="2019-05" db="EMBL/GenBank/DDBJ databases">
        <title>Emergence of the Ug99 lineage of the wheat stem rust pathogen through somatic hybridization.</title>
        <authorList>
            <person name="Li F."/>
            <person name="Upadhyaya N.M."/>
            <person name="Sperschneider J."/>
            <person name="Matny O."/>
            <person name="Nguyen-Phuc H."/>
            <person name="Mago R."/>
            <person name="Raley C."/>
            <person name="Miller M.E."/>
            <person name="Silverstein K.A.T."/>
            <person name="Henningsen E."/>
            <person name="Hirsch C.D."/>
            <person name="Visser B."/>
            <person name="Pretorius Z.A."/>
            <person name="Steffenson B.J."/>
            <person name="Schwessinger B."/>
            <person name="Dodds P.N."/>
            <person name="Figueroa M."/>
        </authorList>
    </citation>
    <scope>NUCLEOTIDE SEQUENCE [LARGE SCALE GENOMIC DNA]</scope>
    <source>
        <strain evidence="9">21-0</strain>
        <strain evidence="10 12">Ug99</strain>
    </source>
</reference>
<dbReference type="InterPro" id="IPR027267">
    <property type="entry name" value="AH/BAR_dom_sf"/>
</dbReference>
<feature type="region of interest" description="Disordered" evidence="6">
    <location>
        <begin position="56"/>
        <end position="90"/>
    </location>
</feature>
<evidence type="ECO:0000256" key="3">
    <source>
        <dbReference type="ARBA" id="ARBA00022771"/>
    </source>
</evidence>
<keyword evidence="11" id="KW-1185">Reference proteome</keyword>